<dbReference type="PIRSF" id="PIRSF015945">
    <property type="entry name" value="ATPase_V1_F_euk"/>
    <property type="match status" value="1"/>
</dbReference>
<evidence type="ECO:0000313" key="2">
    <source>
        <dbReference type="Proteomes" id="UP001642464"/>
    </source>
</evidence>
<reference evidence="1 2" key="1">
    <citation type="submission" date="2024-02" db="EMBL/GenBank/DDBJ databases">
        <authorList>
            <person name="Chen Y."/>
            <person name="Shah S."/>
            <person name="Dougan E. K."/>
            <person name="Thang M."/>
            <person name="Chan C."/>
        </authorList>
    </citation>
    <scope>NUCLEOTIDE SEQUENCE [LARGE SCALE GENOMIC DNA]</scope>
</reference>
<dbReference type="InterPro" id="IPR005772">
    <property type="entry name" value="ATPase_V1-cplx_fsu_euk"/>
</dbReference>
<dbReference type="InterPro" id="IPR036906">
    <property type="entry name" value="ATPase_V1_fsu_sf"/>
</dbReference>
<dbReference type="PANTHER" id="PTHR13861:SF2">
    <property type="entry name" value="V-TYPE PROTON ATPASE SUBUNIT F"/>
    <property type="match status" value="1"/>
</dbReference>
<protein>
    <submittedName>
        <fullName evidence="1">V-type proton ATPase subunit F (V-ATPase subunit F) (Vacuolar proton pump subunit F)</fullName>
    </submittedName>
</protein>
<gene>
    <name evidence="1" type="ORF">SCF082_LOCUS16151</name>
</gene>
<sequence>MVKTKFVTQSDMKIGLIGDEDTVTGMLLAGIGHVDGQGKKNFLVVDSKVHIKDIEEHFHELTARKDISMILITQDCAELIRRAVDEFSHSAQMIPTVLEIPSKDTPYDPRKDGVMQRVAFFMPSAMASLGVEI</sequence>
<dbReference type="NCBIfam" id="TIGR01101">
    <property type="entry name" value="V_ATP_synt_F"/>
    <property type="match status" value="1"/>
</dbReference>
<dbReference type="InterPro" id="IPR008218">
    <property type="entry name" value="ATPase_V1-cplx_f_g_su"/>
</dbReference>
<accession>A0ABP0K9N3</accession>
<keyword evidence="2" id="KW-1185">Reference proteome</keyword>
<dbReference type="Pfam" id="PF01990">
    <property type="entry name" value="ATP-synt_F"/>
    <property type="match status" value="1"/>
</dbReference>
<organism evidence="1 2">
    <name type="scientific">Durusdinium trenchii</name>
    <dbReference type="NCBI Taxonomy" id="1381693"/>
    <lineage>
        <taxon>Eukaryota</taxon>
        <taxon>Sar</taxon>
        <taxon>Alveolata</taxon>
        <taxon>Dinophyceae</taxon>
        <taxon>Suessiales</taxon>
        <taxon>Symbiodiniaceae</taxon>
        <taxon>Durusdinium</taxon>
    </lineage>
</organism>
<dbReference type="Gene3D" id="3.40.50.10580">
    <property type="entry name" value="ATPase, V1 complex, subunit F"/>
    <property type="match status" value="1"/>
</dbReference>
<dbReference type="PANTHER" id="PTHR13861">
    <property type="entry name" value="VACUOLAR ATP SYNTHASE SUBUNIT F"/>
    <property type="match status" value="1"/>
</dbReference>
<evidence type="ECO:0000313" key="1">
    <source>
        <dbReference type="EMBL" id="CAK9023286.1"/>
    </source>
</evidence>
<dbReference type="SUPFAM" id="SSF159468">
    <property type="entry name" value="AtpF-like"/>
    <property type="match status" value="1"/>
</dbReference>
<name>A0ABP0K9N3_9DINO</name>
<dbReference type="Proteomes" id="UP001642464">
    <property type="component" value="Unassembled WGS sequence"/>
</dbReference>
<proteinExistence type="predicted"/>
<dbReference type="EMBL" id="CAXAMM010010413">
    <property type="protein sequence ID" value="CAK9023286.1"/>
    <property type="molecule type" value="Genomic_DNA"/>
</dbReference>
<comment type="caution">
    <text evidence="1">The sequence shown here is derived from an EMBL/GenBank/DDBJ whole genome shotgun (WGS) entry which is preliminary data.</text>
</comment>